<keyword evidence="6" id="KW-1185">Reference proteome</keyword>
<gene>
    <name evidence="5" type="ORF">NCGR_LOCUS28800</name>
</gene>
<dbReference type="Proteomes" id="UP000604825">
    <property type="component" value="Unassembled WGS sequence"/>
</dbReference>
<dbReference type="PANTHER" id="PTHR31174">
    <property type="entry name" value="SEED MATURATION FAMILY PROTEIN"/>
    <property type="match status" value="1"/>
</dbReference>
<organism evidence="5 6">
    <name type="scientific">Miscanthus lutarioriparius</name>
    <dbReference type="NCBI Taxonomy" id="422564"/>
    <lineage>
        <taxon>Eukaryota</taxon>
        <taxon>Viridiplantae</taxon>
        <taxon>Streptophyta</taxon>
        <taxon>Embryophyta</taxon>
        <taxon>Tracheophyta</taxon>
        <taxon>Spermatophyta</taxon>
        <taxon>Magnoliopsida</taxon>
        <taxon>Liliopsida</taxon>
        <taxon>Poales</taxon>
        <taxon>Poaceae</taxon>
        <taxon>PACMAD clade</taxon>
        <taxon>Panicoideae</taxon>
        <taxon>Andropogonodae</taxon>
        <taxon>Andropogoneae</taxon>
        <taxon>Saccharinae</taxon>
        <taxon>Miscanthus</taxon>
    </lineage>
</organism>
<evidence type="ECO:0000313" key="6">
    <source>
        <dbReference type="Proteomes" id="UP000604825"/>
    </source>
</evidence>
<reference evidence="5" key="1">
    <citation type="submission" date="2020-10" db="EMBL/GenBank/DDBJ databases">
        <authorList>
            <person name="Han B."/>
            <person name="Lu T."/>
            <person name="Zhao Q."/>
            <person name="Huang X."/>
            <person name="Zhao Y."/>
        </authorList>
    </citation>
    <scope>NUCLEOTIDE SEQUENCE</scope>
</reference>
<dbReference type="EMBL" id="CAJGYO010000007">
    <property type="protein sequence ID" value="CAD6243901.1"/>
    <property type="molecule type" value="Genomic_DNA"/>
</dbReference>
<evidence type="ECO:0000256" key="1">
    <source>
        <dbReference type="ARBA" id="ARBA00010733"/>
    </source>
</evidence>
<evidence type="ECO:0000256" key="3">
    <source>
        <dbReference type="SAM" id="MobiDB-lite"/>
    </source>
</evidence>
<feature type="domain" description="SMP" evidence="4">
    <location>
        <begin position="145"/>
        <end position="184"/>
    </location>
</feature>
<evidence type="ECO:0000256" key="2">
    <source>
        <dbReference type="ARBA" id="ARBA00022737"/>
    </source>
</evidence>
<comment type="caution">
    <text evidence="5">The sequence shown here is derived from an EMBL/GenBank/DDBJ whole genome shotgun (WGS) entry which is preliminary data.</text>
</comment>
<feature type="domain" description="SMP" evidence="4">
    <location>
        <begin position="79"/>
        <end position="133"/>
    </location>
</feature>
<dbReference type="OrthoDB" id="2014755at2759"/>
<accession>A0A811PLG3</accession>
<dbReference type="InterPro" id="IPR007011">
    <property type="entry name" value="LEA_SMP_dom"/>
</dbReference>
<dbReference type="PANTHER" id="PTHR31174:SF21">
    <property type="entry name" value="OS12G0626500 PROTEIN"/>
    <property type="match status" value="1"/>
</dbReference>
<protein>
    <recommendedName>
        <fullName evidence="4">SMP domain-containing protein</fullName>
    </recommendedName>
</protein>
<name>A0A811PLG3_9POAL</name>
<proteinExistence type="inferred from homology"/>
<feature type="region of interest" description="Disordered" evidence="3">
    <location>
        <begin position="180"/>
        <end position="208"/>
    </location>
</feature>
<evidence type="ECO:0000259" key="4">
    <source>
        <dbReference type="Pfam" id="PF04927"/>
    </source>
</evidence>
<dbReference type="Pfam" id="PF04927">
    <property type="entry name" value="SMP"/>
    <property type="match status" value="2"/>
</dbReference>
<feature type="compositionally biased region" description="Basic residues" evidence="3">
    <location>
        <begin position="198"/>
        <end position="208"/>
    </location>
</feature>
<dbReference type="AlphaFoldDB" id="A0A811PLG3"/>
<sequence length="231" mass="24048">MNQAQPVRTGDVYPPTAAKREASHERDKIIGQGQQRCNDLHVEETTLPAGRRMVTASAGARYPVMAQFAVPVPGATDAVTIAEAIDAAAQTPAGDKPVDLEDAAAAQAAEMRATGLRGGVAARAQQARETNAKRAAEGGGGDKQVTLRDVVRGAAGAPMPADKVATREDAQMVAAAAARNVGKGAGAGPKKAENHNWPRPKKKTKKQLKMAYAGLEPATFALLARRSNQLS</sequence>
<dbReference type="InterPro" id="IPR042971">
    <property type="entry name" value="LEA_SMP"/>
</dbReference>
<keyword evidence="2" id="KW-0677">Repeat</keyword>
<evidence type="ECO:0000313" key="5">
    <source>
        <dbReference type="EMBL" id="CAD6243901.1"/>
    </source>
</evidence>
<feature type="region of interest" description="Disordered" evidence="3">
    <location>
        <begin position="1"/>
        <end position="24"/>
    </location>
</feature>
<comment type="similarity">
    <text evidence="1">Belongs to the LEA type SMP family.</text>
</comment>